<dbReference type="AlphaFoldDB" id="A0ABC8L7A7"/>
<name>A0ABC8L7A7_ERUVS</name>
<comment type="subcellular location">
    <subcellularLocation>
        <location evidence="1">Cytoplasm</location>
        <location evidence="1">Cytoskeleton</location>
    </subcellularLocation>
</comment>
<keyword evidence="4 6" id="KW-0009">Actin-binding</keyword>
<dbReference type="Proteomes" id="UP001642260">
    <property type="component" value="Unassembled WGS sequence"/>
</dbReference>
<evidence type="ECO:0000256" key="5">
    <source>
        <dbReference type="ARBA" id="ARBA00023212"/>
    </source>
</evidence>
<comment type="similarity">
    <text evidence="2 6">Belongs to the profilin family.</text>
</comment>
<keyword evidence="3" id="KW-0963">Cytoplasm</keyword>
<dbReference type="PRINTS" id="PR00392">
    <property type="entry name" value="PROFILIN"/>
</dbReference>
<evidence type="ECO:0000313" key="7">
    <source>
        <dbReference type="EMBL" id="CAH8377168.1"/>
    </source>
</evidence>
<dbReference type="Pfam" id="PF00235">
    <property type="entry name" value="Profilin"/>
    <property type="match status" value="1"/>
</dbReference>
<comment type="caution">
    <text evidence="7">The sequence shown here is derived from an EMBL/GenBank/DDBJ whole genome shotgun (WGS) entry which is preliminary data.</text>
</comment>
<dbReference type="PANTHER" id="PTHR11604:SF35">
    <property type="entry name" value="PROFILIN-3"/>
    <property type="match status" value="1"/>
</dbReference>
<reference evidence="7 8" key="1">
    <citation type="submission" date="2022-03" db="EMBL/GenBank/DDBJ databases">
        <authorList>
            <person name="Macdonald S."/>
            <person name="Ahmed S."/>
            <person name="Newling K."/>
        </authorList>
    </citation>
    <scope>NUCLEOTIDE SEQUENCE [LARGE SCALE GENOMIC DNA]</scope>
</reference>
<evidence type="ECO:0000256" key="6">
    <source>
        <dbReference type="RuleBase" id="RU003909"/>
    </source>
</evidence>
<evidence type="ECO:0000256" key="1">
    <source>
        <dbReference type="ARBA" id="ARBA00004245"/>
    </source>
</evidence>
<keyword evidence="5" id="KW-0206">Cytoskeleton</keyword>
<dbReference type="FunFam" id="3.30.450.30:FF:000001">
    <property type="entry name" value="Profilin"/>
    <property type="match status" value="1"/>
</dbReference>
<protein>
    <recommendedName>
        <fullName evidence="6">Profilin</fullName>
    </recommendedName>
</protein>
<gene>
    <name evidence="7" type="ORF">ERUC_LOCUS32496</name>
</gene>
<evidence type="ECO:0000256" key="3">
    <source>
        <dbReference type="ARBA" id="ARBA00022490"/>
    </source>
</evidence>
<proteinExistence type="inferred from homology"/>
<dbReference type="InterPro" id="IPR048278">
    <property type="entry name" value="PFN"/>
</dbReference>
<dbReference type="GO" id="GO:0005856">
    <property type="term" value="C:cytoskeleton"/>
    <property type="evidence" value="ECO:0007669"/>
    <property type="project" value="UniProtKB-SubCell"/>
</dbReference>
<dbReference type="GO" id="GO:0003779">
    <property type="term" value="F:actin binding"/>
    <property type="evidence" value="ECO:0007669"/>
    <property type="project" value="UniProtKB-KW"/>
</dbReference>
<evidence type="ECO:0000313" key="8">
    <source>
        <dbReference type="Proteomes" id="UP001642260"/>
    </source>
</evidence>
<organism evidence="7 8">
    <name type="scientific">Eruca vesicaria subsp. sativa</name>
    <name type="common">Garden rocket</name>
    <name type="synonym">Eruca sativa</name>
    <dbReference type="NCBI Taxonomy" id="29727"/>
    <lineage>
        <taxon>Eukaryota</taxon>
        <taxon>Viridiplantae</taxon>
        <taxon>Streptophyta</taxon>
        <taxon>Embryophyta</taxon>
        <taxon>Tracheophyta</taxon>
        <taxon>Spermatophyta</taxon>
        <taxon>Magnoliopsida</taxon>
        <taxon>eudicotyledons</taxon>
        <taxon>Gunneridae</taxon>
        <taxon>Pentapetalae</taxon>
        <taxon>rosids</taxon>
        <taxon>malvids</taxon>
        <taxon>Brassicales</taxon>
        <taxon>Brassicaceae</taxon>
        <taxon>Brassiceae</taxon>
        <taxon>Eruca</taxon>
    </lineage>
</organism>
<keyword evidence="8" id="KW-1185">Reference proteome</keyword>
<dbReference type="SMART" id="SM00392">
    <property type="entry name" value="PROF"/>
    <property type="match status" value="1"/>
</dbReference>
<dbReference type="InterPro" id="IPR036140">
    <property type="entry name" value="PFN_sf"/>
</dbReference>
<evidence type="ECO:0000256" key="2">
    <source>
        <dbReference type="ARBA" id="ARBA00010058"/>
    </source>
</evidence>
<dbReference type="Gene3D" id="3.30.450.30">
    <property type="entry name" value="Dynein light chain 2a, cytoplasmic"/>
    <property type="match status" value="1"/>
</dbReference>
<dbReference type="CDD" id="cd00148">
    <property type="entry name" value="PROF"/>
    <property type="match status" value="1"/>
</dbReference>
<dbReference type="EMBL" id="CAKOAT010469598">
    <property type="protein sequence ID" value="CAH8377168.1"/>
    <property type="molecule type" value="Genomic_DNA"/>
</dbReference>
<accession>A0ABC8L7A7</accession>
<sequence length="184" mass="20505">MFVLIEDNNSVVMIVFRHGPQMSNKVYFRTTLFPRHLHNIPITTEEKRKHTKMSWQSYVDDTLMSDLGNGRCLTAAAILDFSGDVLAQSANFPQLKPEEIDSINKGFAEPETLAETGLFINEEKYMVTPEEAGDVIQAKKGAGGVTIKKTVTALIFGIYEEPVTPRQCTIIVENLGNYLADSGY</sequence>
<dbReference type="PRINTS" id="PR01640">
    <property type="entry name" value="PROFILINPLNT"/>
</dbReference>
<dbReference type="InterPro" id="IPR005455">
    <property type="entry name" value="PFN_euk"/>
</dbReference>
<dbReference type="PANTHER" id="PTHR11604">
    <property type="entry name" value="PROFILIN"/>
    <property type="match status" value="1"/>
</dbReference>
<dbReference type="SUPFAM" id="SSF55770">
    <property type="entry name" value="Profilin (actin-binding protein)"/>
    <property type="match status" value="1"/>
</dbReference>
<evidence type="ECO:0000256" key="4">
    <source>
        <dbReference type="ARBA" id="ARBA00023203"/>
    </source>
</evidence>